<dbReference type="OrthoDB" id="9778912at2"/>
<proteinExistence type="inferred from homology"/>
<dbReference type="PANTHER" id="PTHR42747">
    <property type="entry name" value="NITRONATE MONOOXYGENASE-RELATED"/>
    <property type="match status" value="1"/>
</dbReference>
<evidence type="ECO:0000256" key="2">
    <source>
        <dbReference type="ARBA" id="ARBA00022630"/>
    </source>
</evidence>
<gene>
    <name evidence="6" type="ORF">FEI13_18700</name>
</gene>
<evidence type="ECO:0000256" key="3">
    <source>
        <dbReference type="ARBA" id="ARBA00022643"/>
    </source>
</evidence>
<dbReference type="InterPro" id="IPR004136">
    <property type="entry name" value="NMO"/>
</dbReference>
<keyword evidence="3" id="KW-0288">FMN</keyword>
<sequence>MLDVLEDSLSLPVIGSPMFIVSGPELVLAQCQAGIVGAFPALNARPAGELATWLERITTELAACRRADPECRVAPFAVNLIVHPSNDRLEHDLALCAEFRVPIVITSLHAPDRVVERVHAYGGRVLHDVTTLRHARKAVACGVDGLILVCHGAGGHAGRLSPFAFVAEVRRFFDGPLVLAGAITRGEHVLAAQAMGADLAYVGTRFIATREANAADDYKRMVVDAAAEDIVYTSLFTGVHGNYLRASIERAGLDPEALPEGDKSAMRYGSAGGSKPKAWRDIWGAGQGVGAIGDCPGAGEVIEELVRDYRAARRRLAG</sequence>
<dbReference type="PANTHER" id="PTHR42747:SF4">
    <property type="entry name" value="BLR1330 PROTEIN"/>
    <property type="match status" value="1"/>
</dbReference>
<dbReference type="InterPro" id="IPR013785">
    <property type="entry name" value="Aldolase_TIM"/>
</dbReference>
<dbReference type="AlphaFoldDB" id="A0A5R8M5D1"/>
<dbReference type="Gene3D" id="3.20.20.70">
    <property type="entry name" value="Aldolase class I"/>
    <property type="match status" value="1"/>
</dbReference>
<keyword evidence="7" id="KW-1185">Reference proteome</keyword>
<dbReference type="RefSeq" id="WP_138182998.1">
    <property type="nucleotide sequence ID" value="NZ_VBUI01000060.1"/>
</dbReference>
<evidence type="ECO:0000313" key="7">
    <source>
        <dbReference type="Proteomes" id="UP000306973"/>
    </source>
</evidence>
<reference evidence="6 7" key="1">
    <citation type="journal article" date="2007" name="Int. J. Syst. Evol. Microbiol.">
        <title>Halomonas saccharevitans sp. nov., Halomonas arcis sp. nov. and Halomonas subterranea sp. nov., halophilic bacteria isolated from hypersaline environments of China.</title>
        <authorList>
            <person name="Xu X.W."/>
            <person name="Wu Y.H."/>
            <person name="Zhou Z."/>
            <person name="Wang C.S."/>
            <person name="Zhou Y.G."/>
            <person name="Zhang H.B."/>
            <person name="Wang Y."/>
            <person name="Wu M."/>
        </authorList>
    </citation>
    <scope>NUCLEOTIDE SEQUENCE [LARGE SCALE GENOMIC DNA]</scope>
    <source>
        <strain evidence="6 7">TBZ3</strain>
    </source>
</reference>
<dbReference type="SUPFAM" id="SSF51412">
    <property type="entry name" value="Inosine monophosphate dehydrogenase (IMPDH)"/>
    <property type="match status" value="1"/>
</dbReference>
<evidence type="ECO:0000256" key="5">
    <source>
        <dbReference type="ARBA" id="ARBA00023033"/>
    </source>
</evidence>
<protein>
    <submittedName>
        <fullName evidence="6">Nitronate monooxygenase</fullName>
    </submittedName>
</protein>
<accession>A0A5R8M5D1</accession>
<dbReference type="FunFam" id="3.20.20.70:FF:000210">
    <property type="entry name" value="2-nitropropane dioxygenase"/>
    <property type="match status" value="1"/>
</dbReference>
<dbReference type="EMBL" id="VBUI01000060">
    <property type="protein sequence ID" value="TLF44771.1"/>
    <property type="molecule type" value="Genomic_DNA"/>
</dbReference>
<comment type="caution">
    <text evidence="6">The sequence shown here is derived from an EMBL/GenBank/DDBJ whole genome shotgun (WGS) entry which is preliminary data.</text>
</comment>
<evidence type="ECO:0000256" key="1">
    <source>
        <dbReference type="ARBA" id="ARBA00009881"/>
    </source>
</evidence>
<keyword evidence="5 6" id="KW-0503">Monooxygenase</keyword>
<keyword evidence="4" id="KW-0560">Oxidoreductase</keyword>
<dbReference type="GO" id="GO:0018580">
    <property type="term" value="F:nitronate monooxygenase activity"/>
    <property type="evidence" value="ECO:0007669"/>
    <property type="project" value="InterPro"/>
</dbReference>
<evidence type="ECO:0000256" key="4">
    <source>
        <dbReference type="ARBA" id="ARBA00023002"/>
    </source>
</evidence>
<keyword evidence="2" id="KW-0285">Flavoprotein</keyword>
<dbReference type="Proteomes" id="UP000306973">
    <property type="component" value="Unassembled WGS sequence"/>
</dbReference>
<dbReference type="Pfam" id="PF03060">
    <property type="entry name" value="NMO"/>
    <property type="match status" value="1"/>
</dbReference>
<organism evidence="6 7">
    <name type="scientific">Halomonas urmiana</name>
    <dbReference type="NCBI Taxonomy" id="490901"/>
    <lineage>
        <taxon>Bacteria</taxon>
        <taxon>Pseudomonadati</taxon>
        <taxon>Pseudomonadota</taxon>
        <taxon>Gammaproteobacteria</taxon>
        <taxon>Oceanospirillales</taxon>
        <taxon>Halomonadaceae</taxon>
        <taxon>Halomonas</taxon>
    </lineage>
</organism>
<comment type="similarity">
    <text evidence="1">Belongs to the nitronate monooxygenase family. NMO class I subfamily.</text>
</comment>
<evidence type="ECO:0000313" key="6">
    <source>
        <dbReference type="EMBL" id="TLF44771.1"/>
    </source>
</evidence>
<name>A0A5R8M5D1_9GAMM</name>
<dbReference type="CDD" id="cd04730">
    <property type="entry name" value="NPD_like"/>
    <property type="match status" value="1"/>
</dbReference>